<dbReference type="Proteomes" id="UP000254191">
    <property type="component" value="Unassembled WGS sequence"/>
</dbReference>
<proteinExistence type="predicted"/>
<evidence type="ECO:0000313" key="3">
    <source>
        <dbReference type="Proteomes" id="UP000254191"/>
    </source>
</evidence>
<evidence type="ECO:0000256" key="1">
    <source>
        <dbReference type="SAM" id="SignalP"/>
    </source>
</evidence>
<feature type="chain" id="PRO_5016805738" evidence="1">
    <location>
        <begin position="22"/>
        <end position="47"/>
    </location>
</feature>
<dbReference type="AlphaFoldDB" id="A0A379GI77"/>
<organism evidence="2 3">
    <name type="scientific">Proteus mirabilis</name>
    <dbReference type="NCBI Taxonomy" id="584"/>
    <lineage>
        <taxon>Bacteria</taxon>
        <taxon>Pseudomonadati</taxon>
        <taxon>Pseudomonadota</taxon>
        <taxon>Gammaproteobacteria</taxon>
        <taxon>Enterobacterales</taxon>
        <taxon>Morganellaceae</taxon>
        <taxon>Proteus</taxon>
    </lineage>
</organism>
<evidence type="ECO:0000313" key="2">
    <source>
        <dbReference type="EMBL" id="SUC40640.1"/>
    </source>
</evidence>
<sequence>MTLIKLPIILATLLFASISVATVDNCPPTKPDCVDEYTAFHYPPEED</sequence>
<gene>
    <name evidence="2" type="ORF">NCTC11938_04942</name>
</gene>
<keyword evidence="1" id="KW-0732">Signal</keyword>
<accession>A0A379GI77</accession>
<name>A0A379GI77_PROMI</name>
<dbReference type="EMBL" id="UGTS01000006">
    <property type="protein sequence ID" value="SUC40640.1"/>
    <property type="molecule type" value="Genomic_DNA"/>
</dbReference>
<protein>
    <submittedName>
        <fullName evidence="2">Uncharacterized protein</fullName>
    </submittedName>
</protein>
<feature type="signal peptide" evidence="1">
    <location>
        <begin position="1"/>
        <end position="21"/>
    </location>
</feature>
<reference evidence="2 3" key="1">
    <citation type="submission" date="2018-06" db="EMBL/GenBank/DDBJ databases">
        <authorList>
            <consortium name="Pathogen Informatics"/>
            <person name="Doyle S."/>
        </authorList>
    </citation>
    <scope>NUCLEOTIDE SEQUENCE [LARGE SCALE GENOMIC DNA]</scope>
    <source>
        <strain evidence="2 3">NCTC11938</strain>
    </source>
</reference>